<dbReference type="AlphaFoldDB" id="A0A9E4NQE5"/>
<organism evidence="1 2">
    <name type="scientific">Candidatus Thiodiazotropha taylori</name>
    <dbReference type="NCBI Taxonomy" id="2792791"/>
    <lineage>
        <taxon>Bacteria</taxon>
        <taxon>Pseudomonadati</taxon>
        <taxon>Pseudomonadota</taxon>
        <taxon>Gammaproteobacteria</taxon>
        <taxon>Chromatiales</taxon>
        <taxon>Sedimenticolaceae</taxon>
        <taxon>Candidatus Thiodiazotropha</taxon>
    </lineage>
</organism>
<comment type="caution">
    <text evidence="1">The sequence shown here is derived from an EMBL/GenBank/DDBJ whole genome shotgun (WGS) entry which is preliminary data.</text>
</comment>
<proteinExistence type="predicted"/>
<dbReference type="EMBL" id="JAEPCR010000195">
    <property type="protein sequence ID" value="MCG7981104.1"/>
    <property type="molecule type" value="Genomic_DNA"/>
</dbReference>
<dbReference type="Gene3D" id="3.50.50.60">
    <property type="entry name" value="FAD/NAD(P)-binding domain"/>
    <property type="match status" value="1"/>
</dbReference>
<evidence type="ECO:0000313" key="1">
    <source>
        <dbReference type="EMBL" id="MCG7981104.1"/>
    </source>
</evidence>
<gene>
    <name evidence="1" type="ORF">JAY77_23540</name>
</gene>
<dbReference type="Proteomes" id="UP000886674">
    <property type="component" value="Unassembled WGS sequence"/>
</dbReference>
<sequence>MTYSTLKSVVSSRTIAVGDVNDHRDKQVIITAADGAKTALAAYNCLVHQIWR</sequence>
<dbReference type="InterPro" id="IPR036188">
    <property type="entry name" value="FAD/NAD-bd_sf"/>
</dbReference>
<reference evidence="1" key="1">
    <citation type="journal article" date="2021" name="Proc. Natl. Acad. Sci. U.S.A.">
        <title>Global biogeography of chemosynthetic symbionts reveals both localized and globally distributed symbiont groups. .</title>
        <authorList>
            <person name="Osvatic J.T."/>
            <person name="Wilkins L.G.E."/>
            <person name="Leibrecht L."/>
            <person name="Leray M."/>
            <person name="Zauner S."/>
            <person name="Polzin J."/>
            <person name="Camacho Y."/>
            <person name="Gros O."/>
            <person name="van Gils J.A."/>
            <person name="Eisen J.A."/>
            <person name="Petersen J.M."/>
            <person name="Yuen B."/>
        </authorList>
    </citation>
    <scope>NUCLEOTIDE SEQUENCE</scope>
    <source>
        <strain evidence="1">MAGclacostrist055</strain>
    </source>
</reference>
<name>A0A9E4NQE5_9GAMM</name>
<protein>
    <submittedName>
        <fullName evidence="1">Uncharacterized protein</fullName>
    </submittedName>
</protein>
<evidence type="ECO:0000313" key="2">
    <source>
        <dbReference type="Proteomes" id="UP000886674"/>
    </source>
</evidence>
<accession>A0A9E4NQE5</accession>